<keyword evidence="1" id="KW-1133">Transmembrane helix</keyword>
<name>A0A2R5EVH0_9BACL</name>
<dbReference type="EMBL" id="BDQX01000339">
    <property type="protein sequence ID" value="GBG10670.1"/>
    <property type="molecule type" value="Genomic_DNA"/>
</dbReference>
<organism evidence="2 3">
    <name type="scientific">Paenibacillus agaridevorans</name>
    <dbReference type="NCBI Taxonomy" id="171404"/>
    <lineage>
        <taxon>Bacteria</taxon>
        <taxon>Bacillati</taxon>
        <taxon>Bacillota</taxon>
        <taxon>Bacilli</taxon>
        <taxon>Bacillales</taxon>
        <taxon>Paenibacillaceae</taxon>
        <taxon>Paenibacillus</taxon>
    </lineage>
</organism>
<keyword evidence="1" id="KW-0812">Transmembrane</keyword>
<dbReference type="AlphaFoldDB" id="A0A2R5EVH0"/>
<reference evidence="2 3" key="1">
    <citation type="submission" date="2017-08" db="EMBL/GenBank/DDBJ databases">
        <title>Substantial Increase in Enzyme Production by Combined Drug-Resistance Mutations in Paenibacillus agaridevorans.</title>
        <authorList>
            <person name="Tanaka Y."/>
            <person name="Funane K."/>
            <person name="Hosaka T."/>
            <person name="Shiwa Y."/>
            <person name="Fujita N."/>
            <person name="Miyazaki T."/>
            <person name="Yoshikawa H."/>
            <person name="Murakami K."/>
            <person name="Kasahara K."/>
            <person name="Inaoka T."/>
            <person name="Hiraga Y."/>
            <person name="Ochi K."/>
        </authorList>
    </citation>
    <scope>NUCLEOTIDE SEQUENCE [LARGE SCALE GENOMIC DNA]</scope>
    <source>
        <strain evidence="2 3">T-3040</strain>
    </source>
</reference>
<sequence length="128" mass="13873">MNATWIGMAIVAFSLLTLLFITIPLLRRGLQNSGREDRVTAKKVLEEGTEARAVIRSIKPTNARLGGEPVVILELDVFLTDGSTRRTDVRTAIHSVHIPAFQPGQVIGVKYEMGTGGFVVAVEGAYLP</sequence>
<dbReference type="Proteomes" id="UP000245202">
    <property type="component" value="Unassembled WGS sequence"/>
</dbReference>
<feature type="transmembrane region" description="Helical" evidence="1">
    <location>
        <begin position="6"/>
        <end position="26"/>
    </location>
</feature>
<dbReference type="RefSeq" id="WP_087572079.1">
    <property type="nucleotide sequence ID" value="NZ_BDQX01000339.1"/>
</dbReference>
<proteinExistence type="predicted"/>
<protein>
    <submittedName>
        <fullName evidence="2">Uncharacterized protein</fullName>
    </submittedName>
</protein>
<gene>
    <name evidence="2" type="ORF">PAT3040_05422</name>
</gene>
<keyword evidence="3" id="KW-1185">Reference proteome</keyword>
<comment type="caution">
    <text evidence="2">The sequence shown here is derived from an EMBL/GenBank/DDBJ whole genome shotgun (WGS) entry which is preliminary data.</text>
</comment>
<evidence type="ECO:0000256" key="1">
    <source>
        <dbReference type="SAM" id="Phobius"/>
    </source>
</evidence>
<keyword evidence="1" id="KW-0472">Membrane</keyword>
<evidence type="ECO:0000313" key="3">
    <source>
        <dbReference type="Proteomes" id="UP000245202"/>
    </source>
</evidence>
<accession>A0A2R5EVH0</accession>
<evidence type="ECO:0000313" key="2">
    <source>
        <dbReference type="EMBL" id="GBG10670.1"/>
    </source>
</evidence>